<feature type="domain" description="BON" evidence="2">
    <location>
        <begin position="148"/>
        <end position="216"/>
    </location>
</feature>
<name>A0A8J4M4J9_9PROT</name>
<proteinExistence type="predicted"/>
<dbReference type="InterPro" id="IPR051686">
    <property type="entry name" value="Lipoprotein_DolP"/>
</dbReference>
<gene>
    <name evidence="3" type="ORF">ENY07_01510</name>
</gene>
<reference evidence="3" key="1">
    <citation type="journal article" date="2020" name="mSystems">
        <title>Genome- and Community-Level Interaction Insights into Carbon Utilization and Element Cycling Functions of Hydrothermarchaeota in Hydrothermal Sediment.</title>
        <authorList>
            <person name="Zhou Z."/>
            <person name="Liu Y."/>
            <person name="Xu W."/>
            <person name="Pan J."/>
            <person name="Luo Z.H."/>
            <person name="Li M."/>
        </authorList>
    </citation>
    <scope>NUCLEOTIDE SEQUENCE</scope>
    <source>
        <strain evidence="3">SpSt-997</strain>
    </source>
</reference>
<evidence type="ECO:0000313" key="3">
    <source>
        <dbReference type="EMBL" id="HGC41887.1"/>
    </source>
</evidence>
<protein>
    <submittedName>
        <fullName evidence="3">BON domain-containing protein</fullName>
    </submittedName>
</protein>
<dbReference type="InterPro" id="IPR007055">
    <property type="entry name" value="BON_dom"/>
</dbReference>
<evidence type="ECO:0000259" key="2">
    <source>
        <dbReference type="PROSITE" id="PS50914"/>
    </source>
</evidence>
<feature type="domain" description="BON" evidence="2">
    <location>
        <begin position="2"/>
        <end position="70"/>
    </location>
</feature>
<dbReference type="Gene3D" id="3.30.1340.30">
    <property type="match status" value="3"/>
</dbReference>
<dbReference type="PANTHER" id="PTHR34606:SF4">
    <property type="entry name" value="OUTER MEMBRANE LIPOPROTEIN DOLP"/>
    <property type="match status" value="1"/>
</dbReference>
<dbReference type="PANTHER" id="PTHR34606">
    <property type="entry name" value="BON DOMAIN-CONTAINING PROTEIN"/>
    <property type="match status" value="1"/>
</dbReference>
<dbReference type="InterPro" id="IPR014004">
    <property type="entry name" value="Transpt-assoc_nodulatn_dom_bac"/>
</dbReference>
<dbReference type="EMBL" id="DTQM01000027">
    <property type="protein sequence ID" value="HGC41887.1"/>
    <property type="molecule type" value="Genomic_DNA"/>
</dbReference>
<organism evidence="3">
    <name type="scientific">Acidicaldus sp</name>
    <dbReference type="NCBI Taxonomy" id="1872105"/>
    <lineage>
        <taxon>Bacteria</taxon>
        <taxon>Pseudomonadati</taxon>
        <taxon>Pseudomonadota</taxon>
        <taxon>Alphaproteobacteria</taxon>
        <taxon>Acetobacterales</taxon>
        <taxon>Acetobacteraceae</taxon>
        <taxon>Acidicaldus</taxon>
    </lineage>
</organism>
<keyword evidence="1" id="KW-0732">Signal</keyword>
<comment type="caution">
    <text evidence="3">The sequence shown here is derived from an EMBL/GenBank/DDBJ whole genome shotgun (WGS) entry which is preliminary data.</text>
</comment>
<dbReference type="SMART" id="SM00749">
    <property type="entry name" value="BON"/>
    <property type="match status" value="3"/>
</dbReference>
<sequence length="216" mass="23282">MDDQSLRQTIAEELEWAPHVDAARITIAVHNGIVHLGGVVESLAEKHAAERAVWHVRGVRGLVQEIAVEPPSSRRYSDDEIAERVASVLRWDAQIPDAHIRFKVAGGIVTLIGTLEWQYQKQEAEARTQQLEGVLAVDNEIVVRPGAATPDIASKVHRALARHAELDASRIAVAVEGATVTLSGEVPSLVAWRTAENAAWSAAGVAAVDNQLSVVP</sequence>
<feature type="domain" description="BON" evidence="2">
    <location>
        <begin position="77"/>
        <end position="145"/>
    </location>
</feature>
<dbReference type="Pfam" id="PF04972">
    <property type="entry name" value="BON"/>
    <property type="match status" value="3"/>
</dbReference>
<accession>A0A8J4M4J9</accession>
<dbReference type="PROSITE" id="PS50914">
    <property type="entry name" value="BON"/>
    <property type="match status" value="3"/>
</dbReference>
<evidence type="ECO:0000256" key="1">
    <source>
        <dbReference type="ARBA" id="ARBA00022729"/>
    </source>
</evidence>
<dbReference type="AlphaFoldDB" id="A0A8J4M4J9"/>